<reference evidence="1 2" key="1">
    <citation type="submission" date="2020-10" db="EMBL/GenBank/DDBJ databases">
        <title>The genome sequence of Chitinilyticum litopenaei 4Y14.</title>
        <authorList>
            <person name="Liu Y."/>
        </authorList>
    </citation>
    <scope>NUCLEOTIDE SEQUENCE [LARGE SCALE GENOMIC DNA]</scope>
    <source>
        <strain evidence="1 2">4Y14</strain>
    </source>
</reference>
<dbReference type="EMBL" id="JADFUA010000002">
    <property type="protein sequence ID" value="MBE9608724.1"/>
    <property type="molecule type" value="Genomic_DNA"/>
</dbReference>
<dbReference type="Proteomes" id="UP000604481">
    <property type="component" value="Unassembled WGS sequence"/>
</dbReference>
<name>A0A8J7KDF5_9NEIS</name>
<protein>
    <submittedName>
        <fullName evidence="1">Uncharacterized protein</fullName>
    </submittedName>
</protein>
<keyword evidence="2" id="KW-1185">Reference proteome</keyword>
<gene>
    <name evidence="1" type="ORF">INR99_05110</name>
</gene>
<accession>A0A8J7KDF5</accession>
<sequence>MPITLIAAIVISTTFTDTKDFSEDELASLFALHASIYQGVKFCQTHDKNSQSNVTSAVKSWQKNNVQFSITVNDKPTKMEDVLNKILPKNLEETTALLLADTETHQEVCGNFSQTIRTLEESSKIKENTLQKSKIHAGWYISTEIKTSKRHSK</sequence>
<comment type="caution">
    <text evidence="1">The sequence shown here is derived from an EMBL/GenBank/DDBJ whole genome shotgun (WGS) entry which is preliminary data.</text>
</comment>
<evidence type="ECO:0000313" key="1">
    <source>
        <dbReference type="EMBL" id="MBE9608724.1"/>
    </source>
</evidence>
<dbReference type="RefSeq" id="WP_194115252.1">
    <property type="nucleotide sequence ID" value="NZ_JADFUA010000002.1"/>
</dbReference>
<dbReference type="AlphaFoldDB" id="A0A8J7KDF5"/>
<organism evidence="1 2">
    <name type="scientific">Chitinilyticum piscinae</name>
    <dbReference type="NCBI Taxonomy" id="2866724"/>
    <lineage>
        <taxon>Bacteria</taxon>
        <taxon>Pseudomonadati</taxon>
        <taxon>Pseudomonadota</taxon>
        <taxon>Betaproteobacteria</taxon>
        <taxon>Neisseriales</taxon>
        <taxon>Chitinibacteraceae</taxon>
        <taxon>Chitinilyticum</taxon>
    </lineage>
</organism>
<proteinExistence type="predicted"/>
<evidence type="ECO:0000313" key="2">
    <source>
        <dbReference type="Proteomes" id="UP000604481"/>
    </source>
</evidence>